<dbReference type="Proteomes" id="UP000043699">
    <property type="component" value="Unassembled WGS sequence"/>
</dbReference>
<evidence type="ECO:0000313" key="9">
    <source>
        <dbReference type="Proteomes" id="UP000043699"/>
    </source>
</evidence>
<comment type="similarity">
    <text evidence="5 7">Belongs to the arginase family.</text>
</comment>
<gene>
    <name evidence="8" type="primary">hutG_1</name>
    <name evidence="5" type="synonym">hutG</name>
    <name evidence="8" type="ORF">BN1080_02850</name>
</gene>
<accession>A0A098ENH4</accession>
<dbReference type="SUPFAM" id="SSF52768">
    <property type="entry name" value="Arginase/deacetylase"/>
    <property type="match status" value="1"/>
</dbReference>
<name>A0A098ENH4_9BACL</name>
<dbReference type="EMBL" id="CCXS01000001">
    <property type="protein sequence ID" value="CEG23843.1"/>
    <property type="molecule type" value="Genomic_DNA"/>
</dbReference>
<comment type="cofactor">
    <cofactor evidence="5">
        <name>Mn(2+)</name>
        <dbReference type="ChEBI" id="CHEBI:29035"/>
    </cofactor>
    <text evidence="5">Binds 2 manganese ions per subunit.</text>
</comment>
<dbReference type="OrthoDB" id="9788689at2"/>
<evidence type="ECO:0000313" key="8">
    <source>
        <dbReference type="EMBL" id="CEG23843.1"/>
    </source>
</evidence>
<dbReference type="PROSITE" id="PS51409">
    <property type="entry name" value="ARGINASE_2"/>
    <property type="match status" value="1"/>
</dbReference>
<dbReference type="GO" id="GO:0050415">
    <property type="term" value="F:formimidoylglutamase activity"/>
    <property type="evidence" value="ECO:0007669"/>
    <property type="project" value="UniProtKB-UniRule"/>
</dbReference>
<proteinExistence type="inferred from homology"/>
<dbReference type="STRING" id="1499687.BN1080_02850"/>
<feature type="binding site" evidence="5">
    <location>
        <position position="129"/>
    </location>
    <ligand>
        <name>Mn(2+)</name>
        <dbReference type="ChEBI" id="CHEBI:29035"/>
        <label>1</label>
    </ligand>
</feature>
<dbReference type="EC" id="3.5.3.8" evidence="5 6"/>
<keyword evidence="9" id="KW-1185">Reference proteome</keyword>
<feature type="binding site" evidence="5">
    <location>
        <position position="244"/>
    </location>
    <ligand>
        <name>Mn(2+)</name>
        <dbReference type="ChEBI" id="CHEBI:29035"/>
        <label>2</label>
    </ligand>
</feature>
<protein>
    <recommendedName>
        <fullName evidence="5 6">Formimidoylglutamase</fullName>
        <ecNumber evidence="5 6">3.5.3.8</ecNumber>
    </recommendedName>
    <alternativeName>
        <fullName evidence="5">Formiminoglutamase</fullName>
    </alternativeName>
    <alternativeName>
        <fullName evidence="5">Formiminoglutamate hydrolase</fullName>
    </alternativeName>
</protein>
<feature type="binding site" evidence="5">
    <location>
        <position position="242"/>
    </location>
    <ligand>
        <name>Mn(2+)</name>
        <dbReference type="ChEBI" id="CHEBI:29035"/>
        <label>2</label>
    </ligand>
</feature>
<dbReference type="PANTHER" id="PTHR11358:SF35">
    <property type="entry name" value="FORMIMIDOYLGLUTAMASE"/>
    <property type="match status" value="1"/>
</dbReference>
<dbReference type="CDD" id="cd09988">
    <property type="entry name" value="Formimidoylglutamase"/>
    <property type="match status" value="1"/>
</dbReference>
<keyword evidence="3 5" id="KW-0369">Histidine metabolism</keyword>
<feature type="binding site" evidence="5">
    <location>
        <position position="157"/>
    </location>
    <ligand>
        <name>Mn(2+)</name>
        <dbReference type="ChEBI" id="CHEBI:29035"/>
        <label>2</label>
    </ligand>
</feature>
<dbReference type="PANTHER" id="PTHR11358">
    <property type="entry name" value="ARGINASE/AGMATINASE"/>
    <property type="match status" value="1"/>
</dbReference>
<keyword evidence="1 5" id="KW-0479">Metal-binding</keyword>
<feature type="binding site" evidence="5">
    <location>
        <position position="155"/>
    </location>
    <ligand>
        <name>Mn(2+)</name>
        <dbReference type="ChEBI" id="CHEBI:29035"/>
        <label>2</label>
    </ligand>
</feature>
<organism evidence="8 9">
    <name type="scientific">Planococcus massiliensis</name>
    <dbReference type="NCBI Taxonomy" id="1499687"/>
    <lineage>
        <taxon>Bacteria</taxon>
        <taxon>Bacillati</taxon>
        <taxon>Bacillota</taxon>
        <taxon>Bacilli</taxon>
        <taxon>Bacillales</taxon>
        <taxon>Caryophanaceae</taxon>
        <taxon>Planococcus</taxon>
    </lineage>
</organism>
<dbReference type="UniPathway" id="UPA00379">
    <property type="reaction ID" value="UER00552"/>
</dbReference>
<dbReference type="Pfam" id="PF00491">
    <property type="entry name" value="Arginase"/>
    <property type="match status" value="1"/>
</dbReference>
<comment type="catalytic activity">
    <reaction evidence="5">
        <text>N-formimidoyl-L-glutamate + H2O = formamide + L-glutamate</text>
        <dbReference type="Rhea" id="RHEA:22492"/>
        <dbReference type="ChEBI" id="CHEBI:15377"/>
        <dbReference type="ChEBI" id="CHEBI:16397"/>
        <dbReference type="ChEBI" id="CHEBI:29985"/>
        <dbReference type="ChEBI" id="CHEBI:58928"/>
        <dbReference type="EC" id="3.5.3.8"/>
    </reaction>
</comment>
<sequence>MYTLPNKALWTGRVDSETDPATFRFHQVVKHSSVDELADKENGFSLIGFESEEGVRRNKGRLGAKKAPDAIRKALAPIPYNIQCSVPTVDVGNVVCEGENLEQAQAELGSYVNGLLAKSLTPIILGGGHETLYGHYLGVREFIGPDAKLGLINIDAHFDMREAEQPSSGTMFRQILESDANAGYLVLGIQPFGNTKALFKKADELNCAYILAEILTLHNLPEMTAVIDAFSSQYDYLLLTLCTDSLAASAAPGVSAPSPFGLDPLVVRQLLRHVASKQKLLSFDISEVNPDLDIQEKTVKLAAYFVAEVMDSFHHESDIKEWHDDSRT</sequence>
<dbReference type="GO" id="GO:0030145">
    <property type="term" value="F:manganese ion binding"/>
    <property type="evidence" value="ECO:0007669"/>
    <property type="project" value="UniProtKB-UniRule"/>
</dbReference>
<comment type="pathway">
    <text evidence="5">Amino-acid degradation; L-histidine degradation into L-glutamate; L-glutamate from N-formimidoyl-L-glutamate (hydrolase route): step 1/1.</text>
</comment>
<evidence type="ECO:0000256" key="1">
    <source>
        <dbReference type="ARBA" id="ARBA00022723"/>
    </source>
</evidence>
<dbReference type="InterPro" id="IPR006035">
    <property type="entry name" value="Ureohydrolase"/>
</dbReference>
<keyword evidence="2 5" id="KW-0378">Hydrolase</keyword>
<dbReference type="GO" id="GO:0019556">
    <property type="term" value="P:L-histidine catabolic process to glutamate and formamide"/>
    <property type="evidence" value="ECO:0007669"/>
    <property type="project" value="UniProtKB-UniRule"/>
</dbReference>
<evidence type="ECO:0000256" key="2">
    <source>
        <dbReference type="ARBA" id="ARBA00022801"/>
    </source>
</evidence>
<feature type="binding site" evidence="5">
    <location>
        <position position="155"/>
    </location>
    <ligand>
        <name>Mn(2+)</name>
        <dbReference type="ChEBI" id="CHEBI:29035"/>
        <label>1</label>
    </ligand>
</feature>
<reference evidence="8 9" key="1">
    <citation type="submission" date="2014-09" db="EMBL/GenBank/DDBJ databases">
        <authorList>
            <person name="Urmite Genomes Urmite Genomes"/>
        </authorList>
    </citation>
    <scope>NUCLEOTIDE SEQUENCE [LARGE SCALE GENOMIC DNA]</scope>
    <source>
        <strain evidence="8 9">ES2</strain>
    </source>
</reference>
<keyword evidence="4 5" id="KW-0464">Manganese</keyword>
<comment type="function">
    <text evidence="5">Catalyzes the conversion of N-formimidoyl-L-glutamate to L-glutamate and formamide.</text>
</comment>
<evidence type="ECO:0000256" key="6">
    <source>
        <dbReference type="NCBIfam" id="TIGR01227"/>
    </source>
</evidence>
<dbReference type="InterPro" id="IPR005923">
    <property type="entry name" value="HutG"/>
</dbReference>
<dbReference type="HAMAP" id="MF_00737">
    <property type="entry name" value="Formimidoylglutam"/>
    <property type="match status" value="1"/>
</dbReference>
<dbReference type="Gene3D" id="3.40.800.10">
    <property type="entry name" value="Ureohydrolase domain"/>
    <property type="match status" value="1"/>
</dbReference>
<evidence type="ECO:0000256" key="5">
    <source>
        <dbReference type="HAMAP-Rule" id="MF_00737"/>
    </source>
</evidence>
<feature type="binding site" evidence="5">
    <location>
        <position position="242"/>
    </location>
    <ligand>
        <name>Mn(2+)</name>
        <dbReference type="ChEBI" id="CHEBI:29035"/>
        <label>1</label>
    </ligand>
</feature>
<evidence type="ECO:0000256" key="7">
    <source>
        <dbReference type="PROSITE-ProRule" id="PRU00742"/>
    </source>
</evidence>
<dbReference type="GO" id="GO:0008783">
    <property type="term" value="F:agmatinase activity"/>
    <property type="evidence" value="ECO:0007669"/>
    <property type="project" value="TreeGrafter"/>
</dbReference>
<dbReference type="InterPro" id="IPR023696">
    <property type="entry name" value="Ureohydrolase_dom_sf"/>
</dbReference>
<dbReference type="GO" id="GO:0019557">
    <property type="term" value="P:L-histidine catabolic process to glutamate and formate"/>
    <property type="evidence" value="ECO:0007669"/>
    <property type="project" value="UniProtKB-UniPathway"/>
</dbReference>
<dbReference type="GO" id="GO:0033389">
    <property type="term" value="P:putrescine biosynthetic process from arginine, via agmatine"/>
    <property type="evidence" value="ECO:0007669"/>
    <property type="project" value="TreeGrafter"/>
</dbReference>
<dbReference type="RefSeq" id="WP_052652854.1">
    <property type="nucleotide sequence ID" value="NZ_CCXS01000001.1"/>
</dbReference>
<evidence type="ECO:0000256" key="3">
    <source>
        <dbReference type="ARBA" id="ARBA00022808"/>
    </source>
</evidence>
<dbReference type="AlphaFoldDB" id="A0A098ENH4"/>
<dbReference type="NCBIfam" id="TIGR01227">
    <property type="entry name" value="hutG"/>
    <property type="match status" value="1"/>
</dbReference>
<evidence type="ECO:0000256" key="4">
    <source>
        <dbReference type="ARBA" id="ARBA00023211"/>
    </source>
</evidence>
<feature type="binding site" evidence="5">
    <location>
        <position position="159"/>
    </location>
    <ligand>
        <name>Mn(2+)</name>
        <dbReference type="ChEBI" id="CHEBI:29035"/>
        <label>1</label>
    </ligand>
</feature>